<dbReference type="InterPro" id="IPR046335">
    <property type="entry name" value="LacI/GalR-like_sensor"/>
</dbReference>
<keyword evidence="3" id="KW-0804">Transcription</keyword>
<dbReference type="AlphaFoldDB" id="D1PWE3"/>
<dbReference type="PANTHER" id="PTHR30146:SF109">
    <property type="entry name" value="HTH-TYPE TRANSCRIPTIONAL REGULATOR GALS"/>
    <property type="match status" value="1"/>
</dbReference>
<sequence>MKYVTIKDIAKELVVSVSTVSRALNDDPNISKETRDKIISTAHRMGYRRNPVALNLKNGNTKTIGVLVPEMTTPYAARVIEGIQNVCYAKNYKVLIASASEDWEKERMNLEVMKQFMIDGIIVCLCDYHKNTDIFQKVMDSGVPVVFYDRIPYGIKAPEVIIDDETKAFFLVEHLIRSGRKHIAYIGANSSVVYNSVLRHNGYIEAIKRYGLQYNPSIDIEAEGLSYFSGAASVDRILKEEFDAIFAFTDTLAIGAMNRLKSLGRKIPKDIAVAGFSGTELSTIVSPQLTTVEPPQFEMGQEAARLIIKHIDNDSSTTEEIVVDANIIYRDSTEDY</sequence>
<evidence type="ECO:0000259" key="4">
    <source>
        <dbReference type="PROSITE" id="PS50932"/>
    </source>
</evidence>
<dbReference type="InterPro" id="IPR010982">
    <property type="entry name" value="Lambda_DNA-bd_dom_sf"/>
</dbReference>
<dbReference type="OrthoDB" id="9803256at2"/>
<name>D1PWE3_9BACT</name>
<dbReference type="Pfam" id="PF00356">
    <property type="entry name" value="LacI"/>
    <property type="match status" value="1"/>
</dbReference>
<keyword evidence="1" id="KW-0805">Transcription regulation</keyword>
<evidence type="ECO:0000256" key="3">
    <source>
        <dbReference type="ARBA" id="ARBA00023163"/>
    </source>
</evidence>
<accession>D1PWE3</accession>
<evidence type="ECO:0000256" key="2">
    <source>
        <dbReference type="ARBA" id="ARBA00023125"/>
    </source>
</evidence>
<dbReference type="InterPro" id="IPR028082">
    <property type="entry name" value="Peripla_BP_I"/>
</dbReference>
<dbReference type="eggNOG" id="COG1609">
    <property type="taxonomic scope" value="Bacteria"/>
</dbReference>
<evidence type="ECO:0000313" key="6">
    <source>
        <dbReference type="Proteomes" id="UP000003160"/>
    </source>
</evidence>
<evidence type="ECO:0000313" key="5">
    <source>
        <dbReference type="EMBL" id="EFA44274.1"/>
    </source>
</evidence>
<proteinExistence type="predicted"/>
<reference evidence="5 6" key="1">
    <citation type="submission" date="2009-10" db="EMBL/GenBank/DDBJ databases">
        <authorList>
            <person name="Qin X."/>
            <person name="Bachman B."/>
            <person name="Battles P."/>
            <person name="Bell A."/>
            <person name="Bess C."/>
            <person name="Bickham C."/>
            <person name="Chaboub L."/>
            <person name="Chen D."/>
            <person name="Coyle M."/>
            <person name="Deiros D.R."/>
            <person name="Dinh H."/>
            <person name="Forbes L."/>
            <person name="Fowler G."/>
            <person name="Francisco L."/>
            <person name="Fu Q."/>
            <person name="Gubbala S."/>
            <person name="Hale W."/>
            <person name="Han Y."/>
            <person name="Hemphill L."/>
            <person name="Highlander S.K."/>
            <person name="Hirani K."/>
            <person name="Hogues M."/>
            <person name="Jackson L."/>
            <person name="Jakkamsetti A."/>
            <person name="Javaid M."/>
            <person name="Jiang H."/>
            <person name="Korchina V."/>
            <person name="Kovar C."/>
            <person name="Lara F."/>
            <person name="Lee S."/>
            <person name="Mata R."/>
            <person name="Mathew T."/>
            <person name="Moen C."/>
            <person name="Morales K."/>
            <person name="Munidasa M."/>
            <person name="Nazareth L."/>
            <person name="Ngo R."/>
            <person name="Nguyen L."/>
            <person name="Okwuonu G."/>
            <person name="Ongeri F."/>
            <person name="Patil S."/>
            <person name="Petrosino J."/>
            <person name="Pham C."/>
            <person name="Pham P."/>
            <person name="Pu L.-L."/>
            <person name="Puazo M."/>
            <person name="Raj R."/>
            <person name="Reid J."/>
            <person name="Rouhana J."/>
            <person name="Saada N."/>
            <person name="Shang Y."/>
            <person name="Simmons D."/>
            <person name="Thornton R."/>
            <person name="Warren J."/>
            <person name="Weissenberger G."/>
            <person name="Zhang J."/>
            <person name="Zhang L."/>
            <person name="Zhou C."/>
            <person name="Zhu D."/>
            <person name="Muzny D."/>
            <person name="Worley K."/>
            <person name="Gibbs R."/>
        </authorList>
    </citation>
    <scope>NUCLEOTIDE SEQUENCE [LARGE SCALE GENOMIC DNA]</scope>
    <source>
        <strain evidence="5 6">DSM 17361</strain>
    </source>
</reference>
<keyword evidence="6" id="KW-1185">Reference proteome</keyword>
<dbReference type="Gene3D" id="3.40.50.2300">
    <property type="match status" value="2"/>
</dbReference>
<dbReference type="SUPFAM" id="SSF47413">
    <property type="entry name" value="lambda repressor-like DNA-binding domains"/>
    <property type="match status" value="1"/>
</dbReference>
<dbReference type="RefSeq" id="WP_007173382.1">
    <property type="nucleotide sequence ID" value="NZ_GG704780.1"/>
</dbReference>
<feature type="domain" description="HTH lacI-type" evidence="4">
    <location>
        <begin position="4"/>
        <end position="58"/>
    </location>
</feature>
<dbReference type="SMART" id="SM00354">
    <property type="entry name" value="HTH_LACI"/>
    <property type="match status" value="1"/>
</dbReference>
<dbReference type="CDD" id="cd01392">
    <property type="entry name" value="HTH_LacI"/>
    <property type="match status" value="1"/>
</dbReference>
<gene>
    <name evidence="5" type="ORF">HMPREF0645_1278</name>
</gene>
<dbReference type="GO" id="GO:0000976">
    <property type="term" value="F:transcription cis-regulatory region binding"/>
    <property type="evidence" value="ECO:0007669"/>
    <property type="project" value="TreeGrafter"/>
</dbReference>
<dbReference type="EMBL" id="ACKS01000056">
    <property type="protein sequence ID" value="EFA44274.1"/>
    <property type="molecule type" value="Genomic_DNA"/>
</dbReference>
<dbReference type="HOGENOM" id="CLU_037628_6_0_10"/>
<comment type="caution">
    <text evidence="5">The sequence shown here is derived from an EMBL/GenBank/DDBJ whole genome shotgun (WGS) entry which is preliminary data.</text>
</comment>
<keyword evidence="2" id="KW-0238">DNA-binding</keyword>
<dbReference type="InterPro" id="IPR000843">
    <property type="entry name" value="HTH_LacI"/>
</dbReference>
<dbReference type="Pfam" id="PF13377">
    <property type="entry name" value="Peripla_BP_3"/>
    <property type="match status" value="1"/>
</dbReference>
<dbReference type="CDD" id="cd06267">
    <property type="entry name" value="PBP1_LacI_sugar_binding-like"/>
    <property type="match status" value="1"/>
</dbReference>
<dbReference type="PANTHER" id="PTHR30146">
    <property type="entry name" value="LACI-RELATED TRANSCRIPTIONAL REPRESSOR"/>
    <property type="match status" value="1"/>
</dbReference>
<dbReference type="SUPFAM" id="SSF53822">
    <property type="entry name" value="Periplasmic binding protein-like I"/>
    <property type="match status" value="1"/>
</dbReference>
<dbReference type="PROSITE" id="PS50932">
    <property type="entry name" value="HTH_LACI_2"/>
    <property type="match status" value="1"/>
</dbReference>
<dbReference type="GO" id="GO:0003700">
    <property type="term" value="F:DNA-binding transcription factor activity"/>
    <property type="evidence" value="ECO:0007669"/>
    <property type="project" value="TreeGrafter"/>
</dbReference>
<organism evidence="5 6">
    <name type="scientific">Hallella bergensis DSM 17361</name>
    <dbReference type="NCBI Taxonomy" id="585502"/>
    <lineage>
        <taxon>Bacteria</taxon>
        <taxon>Pseudomonadati</taxon>
        <taxon>Bacteroidota</taxon>
        <taxon>Bacteroidia</taxon>
        <taxon>Bacteroidales</taxon>
        <taxon>Prevotellaceae</taxon>
        <taxon>Hallella</taxon>
    </lineage>
</organism>
<protein>
    <submittedName>
        <fullName evidence="5">Transcriptional regulator, LacI family</fullName>
    </submittedName>
</protein>
<dbReference type="Proteomes" id="UP000003160">
    <property type="component" value="Unassembled WGS sequence"/>
</dbReference>
<dbReference type="Gene3D" id="1.10.260.40">
    <property type="entry name" value="lambda repressor-like DNA-binding domains"/>
    <property type="match status" value="1"/>
</dbReference>
<evidence type="ECO:0000256" key="1">
    <source>
        <dbReference type="ARBA" id="ARBA00023015"/>
    </source>
</evidence>